<evidence type="ECO:0000313" key="5">
    <source>
        <dbReference type="EMBL" id="KAJ3449916.1"/>
    </source>
</evidence>
<proteinExistence type="predicted"/>
<accession>A0AAV8A914</accession>
<protein>
    <submittedName>
        <fullName evidence="5">Insulin-like growth factor binding proteinn-terminal</fullName>
    </submittedName>
</protein>
<feature type="domain" description="Tyrosine-protein kinase ephrin type A/B receptor-like" evidence="3">
    <location>
        <begin position="863"/>
        <end position="911"/>
    </location>
</feature>
<feature type="transmembrane region" description="Helical" evidence="1">
    <location>
        <begin position="1164"/>
        <end position="1187"/>
    </location>
</feature>
<keyword evidence="1" id="KW-1133">Transmembrane helix</keyword>
<evidence type="ECO:0000256" key="2">
    <source>
        <dbReference type="SAM" id="SignalP"/>
    </source>
</evidence>
<reference evidence="5" key="1">
    <citation type="submission" date="2022-08" db="EMBL/GenBank/DDBJ databases">
        <title>Novel sulphate-reducing endosymbionts in the free-living metamonad Anaeramoeba.</title>
        <authorList>
            <person name="Jerlstrom-Hultqvist J."/>
            <person name="Cepicka I."/>
            <person name="Gallot-Lavallee L."/>
            <person name="Salas-Leiva D."/>
            <person name="Curtis B.A."/>
            <person name="Zahonova K."/>
            <person name="Pipaliya S."/>
            <person name="Dacks J."/>
            <person name="Roger A.J."/>
        </authorList>
    </citation>
    <scope>NUCLEOTIDE SEQUENCE</scope>
    <source>
        <strain evidence="5">Busselton2</strain>
    </source>
</reference>
<feature type="transmembrane region" description="Helical" evidence="1">
    <location>
        <begin position="1461"/>
        <end position="1480"/>
    </location>
</feature>
<dbReference type="PANTHER" id="PTHR46967">
    <property type="entry name" value="INSULIN-LIKE GROWTH FACTOR BINDING PROTEIN,N-TERMINAL"/>
    <property type="match status" value="1"/>
</dbReference>
<dbReference type="Pfam" id="PF25778">
    <property type="entry name" value="DUF7948"/>
    <property type="match status" value="1"/>
</dbReference>
<keyword evidence="2" id="KW-0732">Signal</keyword>
<comment type="caution">
    <text evidence="5">The sequence shown here is derived from an EMBL/GenBank/DDBJ whole genome shotgun (WGS) entry which is preliminary data.</text>
</comment>
<feature type="domain" description="Tyrosine-protein kinase ephrin type A/B receptor-like" evidence="3">
    <location>
        <begin position="761"/>
        <end position="809"/>
    </location>
</feature>
<dbReference type="InterPro" id="IPR057708">
    <property type="entry name" value="DUF7948"/>
</dbReference>
<dbReference type="PANTHER" id="PTHR46967:SF1">
    <property type="entry name" value="KERATIN-ASSOCIATED PROTEIN 16-1-LIKE"/>
    <property type="match status" value="1"/>
</dbReference>
<feature type="chain" id="PRO_5043417652" evidence="2">
    <location>
        <begin position="24"/>
        <end position="1582"/>
    </location>
</feature>
<feature type="transmembrane region" description="Helical" evidence="1">
    <location>
        <begin position="1317"/>
        <end position="1341"/>
    </location>
</feature>
<feature type="transmembrane region" description="Helical" evidence="1">
    <location>
        <begin position="1438"/>
        <end position="1455"/>
    </location>
</feature>
<feature type="transmembrane region" description="Helical" evidence="1">
    <location>
        <begin position="1264"/>
        <end position="1285"/>
    </location>
</feature>
<evidence type="ECO:0000256" key="1">
    <source>
        <dbReference type="SAM" id="Phobius"/>
    </source>
</evidence>
<dbReference type="Proteomes" id="UP001146793">
    <property type="component" value="Unassembled WGS sequence"/>
</dbReference>
<dbReference type="Pfam" id="PF07699">
    <property type="entry name" value="Ephrin_rec_like"/>
    <property type="match status" value="3"/>
</dbReference>
<dbReference type="InterPro" id="IPR009030">
    <property type="entry name" value="Growth_fac_rcpt_cys_sf"/>
</dbReference>
<feature type="domain" description="DUF7948" evidence="4">
    <location>
        <begin position="69"/>
        <end position="179"/>
    </location>
</feature>
<evidence type="ECO:0000259" key="3">
    <source>
        <dbReference type="Pfam" id="PF07699"/>
    </source>
</evidence>
<keyword evidence="1" id="KW-0812">Transmembrane</keyword>
<dbReference type="SMART" id="SM01411">
    <property type="entry name" value="Ephrin_rec_like"/>
    <property type="match status" value="8"/>
</dbReference>
<dbReference type="EMBL" id="JANTQA010000012">
    <property type="protein sequence ID" value="KAJ3449916.1"/>
    <property type="molecule type" value="Genomic_DNA"/>
</dbReference>
<feature type="transmembrane region" description="Helical" evidence="1">
    <location>
        <begin position="1400"/>
        <end position="1417"/>
    </location>
</feature>
<keyword evidence="1" id="KW-0472">Membrane</keyword>
<dbReference type="SUPFAM" id="SSF57184">
    <property type="entry name" value="Growth factor receptor domain"/>
    <property type="match status" value="2"/>
</dbReference>
<name>A0AAV8A914_9EUKA</name>
<gene>
    <name evidence="5" type="ORF">M0812_06076</name>
</gene>
<feature type="signal peptide" evidence="2">
    <location>
        <begin position="1"/>
        <end position="23"/>
    </location>
</feature>
<feature type="transmembrane region" description="Helical" evidence="1">
    <location>
        <begin position="1368"/>
        <end position="1388"/>
    </location>
</feature>
<sequence>MEKQNKFINKCLLFLVLLNLTSQFSPVNQQLGHLANIGPLLTENGTYNYGMKNNTQKNPHFEYQIPNFFVKNEGFYQDNIKYVGNTFNQGKWYFTKKSIFFTANEHTIEMFIENSNFSQISAFGKLSSKTNYFFDTKRITSVPNYSGIKYSNIFEGVDLIFETGKAKIKSIFELDSGRNFIMNLNLNGNKKENQKGKEKEKEYSVMFHINDPNFDKNQFLIIDPTYSTYLGWNGADEVQDAVFDSEGCIIGAGNSNSRERKGNFSFTSNDESNFDAIVFKLCSGNDLVWYLYLSSNLPDVAKAIILDSNENIYIGGYTDGYQVGNRNDAFPTTKGAYRENCTQYVDEQGITFLSKISNNGEELLYSTVVCCLGHNFPNSLGLSSDETTLYFGGNTLKTLPSDGQNGDNIDCIVERKSGYYASISSDLSDLQYLKCPDFTKDETESGINDVYIRDGYLYFGGFIVGLWNITYQDTNCTHQRGDSDDSHSFLYGRVNASDFTKDFICAFGGSDFDKNLRMNLDSQGNIWIVGESTSNDILISTDALISTRGTISKVGIIAKFDGPKHIYSTWFYNEEKNVDCSVYNIAFDENDQIIISVNNYQADESQYDYSYGSNGIIQIFNEYLNQTYLTIQSPDSGEDEKQVLIVNEKNDHHFALLVFNSDEELKYTTKNAFQNSSTGNKDIQLISFDWDCGPGNYTTRDGFSPCKTGTYNDENYIANECKDCLVGTYQDEEGKSICKECSYGSYQPTTGKMYCRECGIGTFGNETKLKKCFECDKGTYSNIEGLSRCLDCGPGLYSVKPKSTSCKKCPMGKFSNKTSNFECDECQFGTYSDTAGNSKCGKCLVGSYQNLRGQTNCTHCPEGTYSNSKGSSLCDKCSKGTYQPNTRSSKCLQCGIGHYQDEEGSTGCKKCDDGEISSEKGQAFCVPCGNGTYANELQTECLLCPMGTYNDQTGQSSIEGCEPCPLLTYSSIVGSKSIDGCVPCQEGYWSETEGGVTESVCIPCSKGTFLDPKEKTKKCQTCEFGSYADQEALTSCLLCPEGTTSSKNFHSCDSCESGTYAEGAGNSRCKKCPSGTYNNQTQQTSCLKCVHEEYCIGGDQCSSGRNPETICEICLNGYFELNKSCQECPSNLQYIYLLIVIIVVIAFLSIFRKRVQRTILEDPYPIYRIVITFVQLLSSLFTLNLSWPDSIKGTFSKWGSLFVFSFDTVASPDCFAEMDWYSKWIFQFVTPLITLSALALIYFSSKCYFNKKKQAENQEDLNIFFSRLISLTLKYFFIPMSNISFQPFSYTKNPDTNESVLSIDPSISTSDDKYKRYLILFILSNLIYIVGIPLFFVIVLIKAKKNNFNKYWYDRFGWIFLNYKSNRYWFEMIEILIKFLLALSAIIFLNDEKGINQRNYFLFGLFIVATVLVIYLKPYRFDATLDHGKFSAEDRAQIGLYLMIIGAISLALGYFKSIVFIIIWPFGAIIGFVGLYYSYLKTKQIKIQVNLKFASKVEIKKNQKMLKRLTKKQTISDLHLLALNQQLVMSLKESQKIQKQLLSQIKQLDDKISTVGEENVEFDNVNNKLFDENDELKVELDK</sequence>
<evidence type="ECO:0000259" key="4">
    <source>
        <dbReference type="Pfam" id="PF25778"/>
    </source>
</evidence>
<evidence type="ECO:0000313" key="6">
    <source>
        <dbReference type="Proteomes" id="UP001146793"/>
    </source>
</evidence>
<dbReference type="Gene3D" id="2.10.50.10">
    <property type="entry name" value="Tumor Necrosis Factor Receptor, subunit A, domain 2"/>
    <property type="match status" value="7"/>
</dbReference>
<organism evidence="5 6">
    <name type="scientific">Anaeramoeba flamelloides</name>
    <dbReference type="NCBI Taxonomy" id="1746091"/>
    <lineage>
        <taxon>Eukaryota</taxon>
        <taxon>Metamonada</taxon>
        <taxon>Anaeramoebidae</taxon>
        <taxon>Anaeramoeba</taxon>
    </lineage>
</organism>
<dbReference type="InterPro" id="IPR011641">
    <property type="entry name" value="Tyr-kin_ephrin_A/B_rcpt-like"/>
</dbReference>
<feature type="transmembrane region" description="Helical" evidence="1">
    <location>
        <begin position="1224"/>
        <end position="1243"/>
    </location>
</feature>
<feature type="domain" description="Tyrosine-protein kinase ephrin type A/B receptor-like" evidence="3">
    <location>
        <begin position="931"/>
        <end position="981"/>
    </location>
</feature>
<feature type="transmembrane region" description="Helical" evidence="1">
    <location>
        <begin position="1134"/>
        <end position="1152"/>
    </location>
</feature>